<accession>A0ACC2PMF4</accession>
<reference evidence="1" key="1">
    <citation type="submission" date="2023-04" db="EMBL/GenBank/DDBJ databases">
        <title>A chromosome-level genome assembly of the parasitoid wasp Eretmocerus hayati.</title>
        <authorList>
            <person name="Zhong Y."/>
            <person name="Liu S."/>
            <person name="Liu Y."/>
        </authorList>
    </citation>
    <scope>NUCLEOTIDE SEQUENCE</scope>
    <source>
        <strain evidence="1">ZJU_SS_LIU_2023</strain>
    </source>
</reference>
<gene>
    <name evidence="1" type="ORF">QAD02_020030</name>
</gene>
<dbReference type="Proteomes" id="UP001239111">
    <property type="component" value="Chromosome 1"/>
</dbReference>
<dbReference type="EMBL" id="CM056741">
    <property type="protein sequence ID" value="KAJ8684238.1"/>
    <property type="molecule type" value="Genomic_DNA"/>
</dbReference>
<organism evidence="1 2">
    <name type="scientific">Eretmocerus hayati</name>
    <dbReference type="NCBI Taxonomy" id="131215"/>
    <lineage>
        <taxon>Eukaryota</taxon>
        <taxon>Metazoa</taxon>
        <taxon>Ecdysozoa</taxon>
        <taxon>Arthropoda</taxon>
        <taxon>Hexapoda</taxon>
        <taxon>Insecta</taxon>
        <taxon>Pterygota</taxon>
        <taxon>Neoptera</taxon>
        <taxon>Endopterygota</taxon>
        <taxon>Hymenoptera</taxon>
        <taxon>Apocrita</taxon>
        <taxon>Proctotrupomorpha</taxon>
        <taxon>Chalcidoidea</taxon>
        <taxon>Aphelinidae</taxon>
        <taxon>Aphelininae</taxon>
        <taxon>Eretmocerus</taxon>
    </lineage>
</organism>
<name>A0ACC2PMF4_9HYME</name>
<comment type="caution">
    <text evidence="1">The sequence shown here is derived from an EMBL/GenBank/DDBJ whole genome shotgun (WGS) entry which is preliminary data.</text>
</comment>
<proteinExistence type="predicted"/>
<sequence length="177" mass="20744">MSHRRLRLNAKSLRFSVTRVPFRSIATHTSPLVQNLDPSKLPKYEVSKCSEEWSYVERLLPKKIIPTPKKFEGPSPAGWIAPTDEGKTHPYFVPRTKNHMLPVYLKIEQRGMKKITVVRKVQGNIWLMERELKKHLEDLSTKYHKYISSQVNEVSGQIRFRGDQYEGIKLWLLQKGF</sequence>
<evidence type="ECO:0000313" key="2">
    <source>
        <dbReference type="Proteomes" id="UP001239111"/>
    </source>
</evidence>
<keyword evidence="2" id="KW-1185">Reference proteome</keyword>
<evidence type="ECO:0000313" key="1">
    <source>
        <dbReference type="EMBL" id="KAJ8684238.1"/>
    </source>
</evidence>
<protein>
    <submittedName>
        <fullName evidence="1">Uncharacterized protein</fullName>
    </submittedName>
</protein>